<feature type="compositionally biased region" description="Basic and acidic residues" evidence="1">
    <location>
        <begin position="63"/>
        <end position="78"/>
    </location>
</feature>
<gene>
    <name evidence="2" type="ORF">IAR55_004853</name>
</gene>
<name>A0AAW0YWW8_9TREE</name>
<dbReference type="GeneID" id="92182111"/>
<dbReference type="AlphaFoldDB" id="A0AAW0YWW8"/>
<dbReference type="KEGG" id="kne:92182111"/>
<evidence type="ECO:0000313" key="3">
    <source>
        <dbReference type="Proteomes" id="UP001388673"/>
    </source>
</evidence>
<protein>
    <submittedName>
        <fullName evidence="2">Uncharacterized protein</fullName>
    </submittedName>
</protein>
<evidence type="ECO:0000256" key="1">
    <source>
        <dbReference type="SAM" id="MobiDB-lite"/>
    </source>
</evidence>
<feature type="compositionally biased region" description="Basic residues" evidence="1">
    <location>
        <begin position="50"/>
        <end position="59"/>
    </location>
</feature>
<proteinExistence type="predicted"/>
<organism evidence="2 3">
    <name type="scientific">Kwoniella newhampshirensis</name>
    <dbReference type="NCBI Taxonomy" id="1651941"/>
    <lineage>
        <taxon>Eukaryota</taxon>
        <taxon>Fungi</taxon>
        <taxon>Dikarya</taxon>
        <taxon>Basidiomycota</taxon>
        <taxon>Agaricomycotina</taxon>
        <taxon>Tremellomycetes</taxon>
        <taxon>Tremellales</taxon>
        <taxon>Cryptococcaceae</taxon>
        <taxon>Kwoniella</taxon>
    </lineage>
</organism>
<feature type="compositionally biased region" description="Basic residues" evidence="1">
    <location>
        <begin position="81"/>
        <end position="95"/>
    </location>
</feature>
<evidence type="ECO:0000313" key="2">
    <source>
        <dbReference type="EMBL" id="KAK8849519.1"/>
    </source>
</evidence>
<sequence length="286" mass="32572">MAQCRASATRTLMIPSAVDEAGNQVYGLTIVEHIEGYWTQCTSDPDLPSPHHHHDHRASRQSYRHEGDTALDQDRDAQLRNGHRHRHKQRSKRRSVHFDPSLDHAHALQIALEEAIARPIQEHGLVEEVQNLEETIDRLGELMLQRHGTQERTVVNSQDIDLTTDLDRNVDSATYIPVTTTVQLAEHPMDPDNPPAYRYLSPPPPALADEVEELEQLAPGATKVVSISTTISGEDERRFVMYTLENRLAEVEYRISIEADTRKKSKIISVREELIKLLREVEATPW</sequence>
<reference evidence="2 3" key="1">
    <citation type="journal article" date="2024" name="bioRxiv">
        <title>Comparative genomics of Cryptococcus and Kwoniella reveals pathogenesis evolution and contrasting karyotype dynamics via intercentromeric recombination or chromosome fusion.</title>
        <authorList>
            <person name="Coelho M.A."/>
            <person name="David-Palma M."/>
            <person name="Shea T."/>
            <person name="Bowers K."/>
            <person name="McGinley-Smith S."/>
            <person name="Mohammad A.W."/>
            <person name="Gnirke A."/>
            <person name="Yurkov A.M."/>
            <person name="Nowrousian M."/>
            <person name="Sun S."/>
            <person name="Cuomo C.A."/>
            <person name="Heitman J."/>
        </authorList>
    </citation>
    <scope>NUCLEOTIDE SEQUENCE [LARGE SCALE GENOMIC DNA]</scope>
    <source>
        <strain evidence="2 3">CBS 13917</strain>
    </source>
</reference>
<feature type="region of interest" description="Disordered" evidence="1">
    <location>
        <begin position="45"/>
        <end position="100"/>
    </location>
</feature>
<dbReference type="RefSeq" id="XP_066801407.1">
    <property type="nucleotide sequence ID" value="XM_066947948.1"/>
</dbReference>
<keyword evidence="3" id="KW-1185">Reference proteome</keyword>
<dbReference type="EMBL" id="JBCAWK010000009">
    <property type="protein sequence ID" value="KAK8849519.1"/>
    <property type="molecule type" value="Genomic_DNA"/>
</dbReference>
<accession>A0AAW0YWW8</accession>
<dbReference type="Proteomes" id="UP001388673">
    <property type="component" value="Unassembled WGS sequence"/>
</dbReference>
<comment type="caution">
    <text evidence="2">The sequence shown here is derived from an EMBL/GenBank/DDBJ whole genome shotgun (WGS) entry which is preliminary data.</text>
</comment>